<feature type="transmembrane region" description="Helical" evidence="22">
    <location>
        <begin position="204"/>
        <end position="225"/>
    </location>
</feature>
<feature type="region of interest" description="Disordered" evidence="21">
    <location>
        <begin position="475"/>
        <end position="494"/>
    </location>
</feature>
<keyword evidence="10 20" id="KW-0812">Transmembrane</keyword>
<dbReference type="GO" id="GO:0022904">
    <property type="term" value="P:respiratory electron transport chain"/>
    <property type="evidence" value="ECO:0007669"/>
    <property type="project" value="TreeGrafter"/>
</dbReference>
<dbReference type="UniPathway" id="UPA00705"/>
<feature type="transmembrane region" description="Helical" evidence="22">
    <location>
        <begin position="432"/>
        <end position="455"/>
    </location>
</feature>
<evidence type="ECO:0000256" key="9">
    <source>
        <dbReference type="ARBA" id="ARBA00022660"/>
    </source>
</evidence>
<gene>
    <name evidence="24" type="primary">ccoN</name>
    <name evidence="24" type="ORF">COA71_02550</name>
</gene>
<keyword evidence="16" id="KW-0186">Copper</keyword>
<dbReference type="NCBIfam" id="TIGR00780">
    <property type="entry name" value="ccoN"/>
    <property type="match status" value="1"/>
</dbReference>
<evidence type="ECO:0000256" key="2">
    <source>
        <dbReference type="ARBA" id="ARBA00004651"/>
    </source>
</evidence>
<comment type="catalytic activity">
    <reaction evidence="18">
        <text>4 Fe(II)-[cytochrome c] + O2 + 8 H(+)(in) = 4 Fe(III)-[cytochrome c] + 2 H2O + 4 H(+)(out)</text>
        <dbReference type="Rhea" id="RHEA:11436"/>
        <dbReference type="Rhea" id="RHEA-COMP:10350"/>
        <dbReference type="Rhea" id="RHEA-COMP:14399"/>
        <dbReference type="ChEBI" id="CHEBI:15377"/>
        <dbReference type="ChEBI" id="CHEBI:15378"/>
        <dbReference type="ChEBI" id="CHEBI:15379"/>
        <dbReference type="ChEBI" id="CHEBI:29033"/>
        <dbReference type="ChEBI" id="CHEBI:29034"/>
        <dbReference type="EC" id="7.1.1.9"/>
    </reaction>
</comment>
<feature type="transmembrane region" description="Helical" evidence="22">
    <location>
        <begin position="21"/>
        <end position="41"/>
    </location>
</feature>
<evidence type="ECO:0000256" key="19">
    <source>
        <dbReference type="PIRSR" id="PIRSR604677-50"/>
    </source>
</evidence>
<keyword evidence="11 19" id="KW-0479">Metal-binding</keyword>
<evidence type="ECO:0000256" key="16">
    <source>
        <dbReference type="ARBA" id="ARBA00023008"/>
    </source>
</evidence>
<evidence type="ECO:0000256" key="20">
    <source>
        <dbReference type="RuleBase" id="RU000370"/>
    </source>
</evidence>
<feature type="binding site" evidence="19">
    <location>
        <position position="257"/>
    </location>
    <ligand>
        <name>Cu cation</name>
        <dbReference type="ChEBI" id="CHEBI:23378"/>
        <label>B</label>
    </ligand>
</feature>
<dbReference type="PANTHER" id="PTHR10422:SF29">
    <property type="entry name" value="CYTOCHROME C OXIDASE SUBUNIT 1 HOMOLOG, BACTEROID"/>
    <property type="match status" value="1"/>
</dbReference>
<keyword evidence="9 20" id="KW-0679">Respiratory chain</keyword>
<keyword evidence="13 20" id="KW-0249">Electron transport</keyword>
<evidence type="ECO:0000256" key="3">
    <source>
        <dbReference type="ARBA" id="ARBA00004673"/>
    </source>
</evidence>
<dbReference type="SUPFAM" id="SSF81442">
    <property type="entry name" value="Cytochrome c oxidase subunit I-like"/>
    <property type="match status" value="1"/>
</dbReference>
<keyword evidence="8 19" id="KW-0349">Heme</keyword>
<keyword evidence="17 22" id="KW-0472">Membrane</keyword>
<dbReference type="Proteomes" id="UP000228987">
    <property type="component" value="Unassembled WGS sequence"/>
</dbReference>
<dbReference type="InterPro" id="IPR023616">
    <property type="entry name" value="Cyt_c_oxase-like_su1_dom"/>
</dbReference>
<dbReference type="AlphaFoldDB" id="A0A2A5CJS2"/>
<comment type="cofactor">
    <cofactor evidence="19">
        <name>heme</name>
        <dbReference type="ChEBI" id="CHEBI:30413"/>
    </cofactor>
    <text evidence="19">Binds 2 heme groups per subunit, denoted as high- and low-spin.</text>
</comment>
<comment type="cofactor">
    <cofactor evidence="1">
        <name>heme b</name>
        <dbReference type="ChEBI" id="CHEBI:60344"/>
    </cofactor>
</comment>
<evidence type="ECO:0000256" key="6">
    <source>
        <dbReference type="ARBA" id="ARBA00022448"/>
    </source>
</evidence>
<feature type="binding site" description="axial binding residue" evidence="19">
    <location>
        <position position="347"/>
    </location>
    <ligand>
        <name>heme b</name>
        <dbReference type="ChEBI" id="CHEBI:60344"/>
        <label>1; low-spin</label>
    </ligand>
    <ligandPart>
        <name>Fe</name>
        <dbReference type="ChEBI" id="CHEBI:18248"/>
    </ligandPart>
</feature>
<evidence type="ECO:0000256" key="13">
    <source>
        <dbReference type="ARBA" id="ARBA00022982"/>
    </source>
</evidence>
<accession>A0A2A5CJS2</accession>
<evidence type="ECO:0000256" key="4">
    <source>
        <dbReference type="ARBA" id="ARBA00009578"/>
    </source>
</evidence>
<dbReference type="InterPro" id="IPR036927">
    <property type="entry name" value="Cyt_c_oxase-like_su1_sf"/>
</dbReference>
<dbReference type="Pfam" id="PF00115">
    <property type="entry name" value="COX1"/>
    <property type="match status" value="1"/>
</dbReference>
<name>A0A2A5CJS2_9GAMM</name>
<dbReference type="InterPro" id="IPR004677">
    <property type="entry name" value="Cyt_c_oxidase_cbb3_su1"/>
</dbReference>
<keyword evidence="12" id="KW-1278">Translocase</keyword>
<dbReference type="PANTHER" id="PTHR10422">
    <property type="entry name" value="CYTOCHROME C OXIDASE SUBUNIT 1"/>
    <property type="match status" value="1"/>
</dbReference>
<evidence type="ECO:0000256" key="15">
    <source>
        <dbReference type="ARBA" id="ARBA00023004"/>
    </source>
</evidence>
<dbReference type="PROSITE" id="PS00077">
    <property type="entry name" value="COX1_CUB"/>
    <property type="match status" value="1"/>
</dbReference>
<comment type="pathway">
    <text evidence="3">Energy metabolism; oxidative phosphorylation.</text>
</comment>
<evidence type="ECO:0000256" key="5">
    <source>
        <dbReference type="ARBA" id="ARBA00012949"/>
    </source>
</evidence>
<feature type="transmembrane region" description="Helical" evidence="22">
    <location>
        <begin position="162"/>
        <end position="184"/>
    </location>
</feature>
<reference evidence="25" key="1">
    <citation type="submission" date="2017-08" db="EMBL/GenBank/DDBJ databases">
        <title>A dynamic microbial community with high functional redundancy inhabits the cold, oxic subseafloor aquifer.</title>
        <authorList>
            <person name="Tully B.J."/>
            <person name="Wheat C.G."/>
            <person name="Glazer B.T."/>
            <person name="Huber J.A."/>
        </authorList>
    </citation>
    <scope>NUCLEOTIDE SEQUENCE [LARGE SCALE GENOMIC DNA]</scope>
</reference>
<organism evidence="24 25">
    <name type="scientific">SAR86 cluster bacterium</name>
    <dbReference type="NCBI Taxonomy" id="2030880"/>
    <lineage>
        <taxon>Bacteria</taxon>
        <taxon>Pseudomonadati</taxon>
        <taxon>Pseudomonadota</taxon>
        <taxon>Gammaproteobacteria</taxon>
        <taxon>SAR86 cluster</taxon>
    </lineage>
</organism>
<feature type="transmembrane region" description="Helical" evidence="22">
    <location>
        <begin position="237"/>
        <end position="255"/>
    </location>
</feature>
<dbReference type="InterPro" id="IPR023615">
    <property type="entry name" value="Cyt_c_Oxase_su1_BS"/>
</dbReference>
<evidence type="ECO:0000256" key="12">
    <source>
        <dbReference type="ARBA" id="ARBA00022967"/>
    </source>
</evidence>
<comment type="caution">
    <text evidence="24">The sequence shown here is derived from an EMBL/GenBank/DDBJ whole genome shotgun (WGS) entry which is preliminary data.</text>
</comment>
<evidence type="ECO:0000256" key="18">
    <source>
        <dbReference type="ARBA" id="ARBA00047816"/>
    </source>
</evidence>
<evidence type="ECO:0000256" key="1">
    <source>
        <dbReference type="ARBA" id="ARBA00001970"/>
    </source>
</evidence>
<feature type="transmembrane region" description="Helical" evidence="22">
    <location>
        <begin position="128"/>
        <end position="150"/>
    </location>
</feature>
<keyword evidence="7" id="KW-1003">Cell membrane</keyword>
<dbReference type="GO" id="GO:0020037">
    <property type="term" value="F:heme binding"/>
    <property type="evidence" value="ECO:0007669"/>
    <property type="project" value="InterPro"/>
</dbReference>
<feature type="binding site" evidence="19">
    <location>
        <position position="258"/>
    </location>
    <ligand>
        <name>Cu cation</name>
        <dbReference type="ChEBI" id="CHEBI:23378"/>
        <label>B</label>
    </ligand>
</feature>
<evidence type="ECO:0000259" key="23">
    <source>
        <dbReference type="PROSITE" id="PS50855"/>
    </source>
</evidence>
<evidence type="ECO:0000313" key="24">
    <source>
        <dbReference type="EMBL" id="PCJ43765.1"/>
    </source>
</evidence>
<dbReference type="GO" id="GO:0046872">
    <property type="term" value="F:metal ion binding"/>
    <property type="evidence" value="ECO:0007669"/>
    <property type="project" value="UniProtKB-KW"/>
</dbReference>
<feature type="binding site" description="axial binding residue" evidence="19">
    <location>
        <position position="60"/>
    </location>
    <ligand>
        <name>heme b</name>
        <dbReference type="ChEBI" id="CHEBI:60344"/>
        <label>1; low-spin</label>
    </ligand>
    <ligandPart>
        <name>Fe</name>
        <dbReference type="ChEBI" id="CHEBI:18248"/>
    </ligandPart>
</feature>
<evidence type="ECO:0000313" key="25">
    <source>
        <dbReference type="Proteomes" id="UP000228987"/>
    </source>
</evidence>
<keyword evidence="14 22" id="KW-1133">Transmembrane helix</keyword>
<dbReference type="GO" id="GO:0015990">
    <property type="term" value="P:electron transport coupled proton transport"/>
    <property type="evidence" value="ECO:0007669"/>
    <property type="project" value="TreeGrafter"/>
</dbReference>
<comment type="similarity">
    <text evidence="4 20">Belongs to the heme-copper respiratory oxidase family.</text>
</comment>
<sequence length="494" mass="55801">MSQNTKEIYHDHIVIRLIQFSLFWVIVAMAVGVYLAAEFIWPEIDFGQFWLSFGRIRPLHTNGIIFGFGVSALMATAFYSVQRTSHVPLFMPRLAWFCCYAWQLIILLGGLSLLAGWTSSKEYAELEWPFDIAIAIVWVCFGVVFFGTIANRRIRPIYVSNWFYGGLIIVIAMLHIVNNLAIPVTIGKSYSLYAGAQDAIVQWWYGHNAVGFLLTGGFLGMMYYFLPKQSGQPIWSYRLSVVSFWAFTYSYIWAGPHHLHFSAIPEWVQSLAMVMSLVLLAPSWASMINGIMTVSKAWERLRTDPALKFVVMSLAFYGLATFEGPMMAIRSVNVVSHFTDWTIGHVHSGALGWNAMITYGTFYYLVPKLVGRELYSTKMANLHFWLALAGTMLYVLSMWAAGVSQGLLWLSIDEYGQLSFSFREIMAAMSSYYGLRLIAGLIFFAGTILMTWNLFMTMRGQKTVEVTPPPVAEKYRINPSPKPAADHTGTEVPA</sequence>
<comment type="cofactor">
    <cofactor evidence="19">
        <name>Cu(2+)</name>
        <dbReference type="ChEBI" id="CHEBI:29036"/>
    </cofactor>
    <text evidence="19">Binds 1 copper ion per subunit, denoted as copper B.</text>
</comment>
<feature type="transmembrane region" description="Helical" evidence="22">
    <location>
        <begin position="350"/>
        <end position="370"/>
    </location>
</feature>
<feature type="compositionally biased region" description="Basic and acidic residues" evidence="21">
    <location>
        <begin position="484"/>
        <end position="494"/>
    </location>
</feature>
<feature type="transmembrane region" description="Helical" evidence="22">
    <location>
        <begin position="267"/>
        <end position="288"/>
    </location>
</feature>
<evidence type="ECO:0000256" key="11">
    <source>
        <dbReference type="ARBA" id="ARBA00022723"/>
    </source>
</evidence>
<comment type="subcellular location">
    <subcellularLocation>
        <location evidence="2">Cell membrane</location>
        <topology evidence="2">Multi-pass membrane protein</topology>
    </subcellularLocation>
</comment>
<feature type="binding site" description="axial binding residue" evidence="19">
    <location>
        <position position="345"/>
    </location>
    <ligand>
        <name>heme b</name>
        <dbReference type="ChEBI" id="CHEBI:60344"/>
        <label>2; high-spin</label>
    </ligand>
    <ligandPart>
        <name>Fe</name>
        <dbReference type="ChEBI" id="CHEBI:18248"/>
    </ligandPart>
</feature>
<evidence type="ECO:0000256" key="10">
    <source>
        <dbReference type="ARBA" id="ARBA00022692"/>
    </source>
</evidence>
<evidence type="ECO:0000256" key="21">
    <source>
        <dbReference type="SAM" id="MobiDB-lite"/>
    </source>
</evidence>
<feature type="domain" description="Cytochrome oxidase subunit I profile" evidence="23">
    <location>
        <begin position="10"/>
        <end position="494"/>
    </location>
</feature>
<dbReference type="PROSITE" id="PS50855">
    <property type="entry name" value="COX1"/>
    <property type="match status" value="1"/>
</dbReference>
<feature type="transmembrane region" description="Helical" evidence="22">
    <location>
        <begin position="94"/>
        <end position="116"/>
    </location>
</feature>
<protein>
    <recommendedName>
        <fullName evidence="5">cytochrome-c oxidase</fullName>
        <ecNumber evidence="5">7.1.1.9</ecNumber>
    </recommendedName>
</protein>
<keyword evidence="15 19" id="KW-0408">Iron</keyword>
<dbReference type="GO" id="GO:0005886">
    <property type="term" value="C:plasma membrane"/>
    <property type="evidence" value="ECO:0007669"/>
    <property type="project" value="UniProtKB-SubCell"/>
</dbReference>
<evidence type="ECO:0000256" key="7">
    <source>
        <dbReference type="ARBA" id="ARBA00022475"/>
    </source>
</evidence>
<feature type="binding site" evidence="19">
    <location>
        <position position="207"/>
    </location>
    <ligand>
        <name>Cu cation</name>
        <dbReference type="ChEBI" id="CHEBI:23378"/>
        <label>B</label>
    </ligand>
</feature>
<keyword evidence="6 20" id="KW-0813">Transport</keyword>
<evidence type="ECO:0000256" key="14">
    <source>
        <dbReference type="ARBA" id="ARBA00022989"/>
    </source>
</evidence>
<dbReference type="GO" id="GO:0006119">
    <property type="term" value="P:oxidative phosphorylation"/>
    <property type="evidence" value="ECO:0007669"/>
    <property type="project" value="UniProtKB-UniPathway"/>
</dbReference>
<evidence type="ECO:0000256" key="22">
    <source>
        <dbReference type="SAM" id="Phobius"/>
    </source>
</evidence>
<evidence type="ECO:0000256" key="17">
    <source>
        <dbReference type="ARBA" id="ARBA00023136"/>
    </source>
</evidence>
<dbReference type="GO" id="GO:0004129">
    <property type="term" value="F:cytochrome-c oxidase activity"/>
    <property type="evidence" value="ECO:0007669"/>
    <property type="project" value="UniProtKB-EC"/>
</dbReference>
<dbReference type="EMBL" id="NVWI01000001">
    <property type="protein sequence ID" value="PCJ43765.1"/>
    <property type="molecule type" value="Genomic_DNA"/>
</dbReference>
<evidence type="ECO:0000256" key="8">
    <source>
        <dbReference type="ARBA" id="ARBA00022617"/>
    </source>
</evidence>
<dbReference type="InterPro" id="IPR000883">
    <property type="entry name" value="Cyt_C_Oxase_1"/>
</dbReference>
<dbReference type="Gene3D" id="1.20.210.10">
    <property type="entry name" value="Cytochrome c oxidase-like, subunit I domain"/>
    <property type="match status" value="1"/>
</dbReference>
<dbReference type="EC" id="7.1.1.9" evidence="5"/>
<feature type="transmembrane region" description="Helical" evidence="22">
    <location>
        <begin position="61"/>
        <end position="82"/>
    </location>
</feature>
<feature type="transmembrane region" description="Helical" evidence="22">
    <location>
        <begin position="309"/>
        <end position="330"/>
    </location>
</feature>
<feature type="transmembrane region" description="Helical" evidence="22">
    <location>
        <begin position="382"/>
        <end position="412"/>
    </location>
</feature>
<proteinExistence type="inferred from homology"/>